<sequence>MKQKSLRLSVISAVCVAAVGLTGIGSAYAAAAGDARPVEAGASAHGAGMSEAGDATPEQIDELARYLQAIVEGEILGSDGKFDYAKTRAQFGAEFADALTAEFNKENSGRQKRSYTSCLLNAVGAGGLGSATNAIVDKLKNKKWADAARLITKEAAKRGIKIAVKGGVAGMAATLAASAIICIWQG</sequence>
<dbReference type="OrthoDB" id="4320284at2"/>
<evidence type="ECO:0000313" key="3">
    <source>
        <dbReference type="Proteomes" id="UP000287830"/>
    </source>
</evidence>
<dbReference type="RefSeq" id="WP_125042759.1">
    <property type="nucleotide sequence ID" value="NZ_BHZC01000001.1"/>
</dbReference>
<evidence type="ECO:0000313" key="2">
    <source>
        <dbReference type="EMBL" id="GCD32305.1"/>
    </source>
</evidence>
<gene>
    <name evidence="2" type="ORF">OEIGOIKO_00016</name>
</gene>
<organism evidence="2 3">
    <name type="scientific">Streptomyces chrestomyceticus JCM 4735</name>
    <dbReference type="NCBI Taxonomy" id="1306181"/>
    <lineage>
        <taxon>Bacteria</taxon>
        <taxon>Bacillati</taxon>
        <taxon>Actinomycetota</taxon>
        <taxon>Actinomycetes</taxon>
        <taxon>Kitasatosporales</taxon>
        <taxon>Streptomycetaceae</taxon>
        <taxon>Streptomyces</taxon>
    </lineage>
</organism>
<protein>
    <recommendedName>
        <fullName evidence="4">Secreted protein</fullName>
    </recommendedName>
</protein>
<evidence type="ECO:0000256" key="1">
    <source>
        <dbReference type="SAM" id="SignalP"/>
    </source>
</evidence>
<comment type="caution">
    <text evidence="2">The sequence shown here is derived from an EMBL/GenBank/DDBJ whole genome shotgun (WGS) entry which is preliminary data.</text>
</comment>
<dbReference type="AlphaFoldDB" id="A0A7U9PVH2"/>
<evidence type="ECO:0008006" key="4">
    <source>
        <dbReference type="Google" id="ProtNLM"/>
    </source>
</evidence>
<dbReference type="GeneID" id="95619140"/>
<feature type="chain" id="PRO_5031466896" description="Secreted protein" evidence="1">
    <location>
        <begin position="30"/>
        <end position="186"/>
    </location>
</feature>
<keyword evidence="1" id="KW-0732">Signal</keyword>
<accession>A0A7U9PVH2</accession>
<dbReference type="Proteomes" id="UP000287830">
    <property type="component" value="Unassembled WGS sequence"/>
</dbReference>
<feature type="signal peptide" evidence="1">
    <location>
        <begin position="1"/>
        <end position="29"/>
    </location>
</feature>
<name>A0A7U9PVH2_9ACTN</name>
<reference evidence="2 3" key="1">
    <citation type="submission" date="2018-11" db="EMBL/GenBank/DDBJ databases">
        <title>Whole genome sequence of Streptomyces chrestomyceticus NBRC 13444(T).</title>
        <authorList>
            <person name="Komaki H."/>
            <person name="Tamura T."/>
        </authorList>
    </citation>
    <scope>NUCLEOTIDE SEQUENCE [LARGE SCALE GENOMIC DNA]</scope>
    <source>
        <strain evidence="2 3">NBRC 13444</strain>
    </source>
</reference>
<proteinExistence type="predicted"/>
<dbReference type="EMBL" id="BHZC01000001">
    <property type="protein sequence ID" value="GCD32305.1"/>
    <property type="molecule type" value="Genomic_DNA"/>
</dbReference>